<proteinExistence type="predicted"/>
<gene>
    <name evidence="3" type="ORF">PXEA_LOCUS8159</name>
</gene>
<evidence type="ECO:0000313" key="3">
    <source>
        <dbReference type="EMBL" id="VEL14719.1"/>
    </source>
</evidence>
<protein>
    <recommendedName>
        <fullName evidence="5">UBA domain-containing protein</fullName>
    </recommendedName>
</protein>
<feature type="signal peptide" evidence="2">
    <location>
        <begin position="1"/>
        <end position="27"/>
    </location>
</feature>
<dbReference type="Proteomes" id="UP000784294">
    <property type="component" value="Unassembled WGS sequence"/>
</dbReference>
<keyword evidence="1" id="KW-1133">Transmembrane helix</keyword>
<keyword evidence="2" id="KW-0732">Signal</keyword>
<evidence type="ECO:0000256" key="1">
    <source>
        <dbReference type="SAM" id="Phobius"/>
    </source>
</evidence>
<feature type="transmembrane region" description="Helical" evidence="1">
    <location>
        <begin position="545"/>
        <end position="568"/>
    </location>
</feature>
<dbReference type="EMBL" id="CAAALY010022109">
    <property type="protein sequence ID" value="VEL14719.1"/>
    <property type="molecule type" value="Genomic_DNA"/>
</dbReference>
<organism evidence="3 4">
    <name type="scientific">Protopolystoma xenopodis</name>
    <dbReference type="NCBI Taxonomy" id="117903"/>
    <lineage>
        <taxon>Eukaryota</taxon>
        <taxon>Metazoa</taxon>
        <taxon>Spiralia</taxon>
        <taxon>Lophotrochozoa</taxon>
        <taxon>Platyhelminthes</taxon>
        <taxon>Monogenea</taxon>
        <taxon>Polyopisthocotylea</taxon>
        <taxon>Polystomatidea</taxon>
        <taxon>Polystomatidae</taxon>
        <taxon>Protopolystoma</taxon>
    </lineage>
</organism>
<evidence type="ECO:0008006" key="5">
    <source>
        <dbReference type="Google" id="ProtNLM"/>
    </source>
</evidence>
<keyword evidence="1" id="KW-0472">Membrane</keyword>
<feature type="chain" id="PRO_5019586907" description="UBA domain-containing protein" evidence="2">
    <location>
        <begin position="28"/>
        <end position="570"/>
    </location>
</feature>
<evidence type="ECO:0000256" key="2">
    <source>
        <dbReference type="SAM" id="SignalP"/>
    </source>
</evidence>
<evidence type="ECO:0000313" key="4">
    <source>
        <dbReference type="Proteomes" id="UP000784294"/>
    </source>
</evidence>
<keyword evidence="1" id="KW-0812">Transmembrane</keyword>
<keyword evidence="4" id="KW-1185">Reference proteome</keyword>
<sequence>MRLQNRRKLSLILRSILTRIGLGFARAFVRQASGNILPGPPTFISTSDRTTGSAYNEQAKHSPQLERLVNLLLTWHLSQPIDLQESNEQVELLKQIHNEHDKPAQPWSRSQLALQKLVANLLRLSTSPTPSFPTKSPSGELSSSQPYSLSPSELEFACQCLEESLLWMPSHIPLSLRTSVSPVDLSDDAFLQKRIPKGSTFAASACPASEQKFPQHGYPTDVYSSLPTASVLTSSDVSPCLPARLARLVEMGFPLSRVLLAVELIGGPSSEVVMDFLRTPPSQGKDRATSSSLMQLPFRLPRLEEILDCLLLLPDQDNCADLNASDLNSHQLTPEFQERPVPEQWVHSSNENGGVGDQANWAVRDTNTEVFPDSSRDEVTSLRDIFRNETSRTSSPYSSLSLCSIQSKHRKGSSSDSMSDNIPIRSASAYQSDFPHSPTAQCLPESTNLHIGDKARIIVSSPIWGWCKVTPDSCGSITGIFSLSRLEPSERLSGYLDSLCYKPVSGPIASNETDFTTGFCEGTIQEHLVNTLQKLEASLFLIVRVLWRIFLGVLMNFYFYGAVLMQVYTL</sequence>
<reference evidence="3" key="1">
    <citation type="submission" date="2018-11" db="EMBL/GenBank/DDBJ databases">
        <authorList>
            <consortium name="Pathogen Informatics"/>
        </authorList>
    </citation>
    <scope>NUCLEOTIDE SEQUENCE</scope>
</reference>
<dbReference type="AlphaFoldDB" id="A0A448WLD6"/>
<comment type="caution">
    <text evidence="3">The sequence shown here is derived from an EMBL/GenBank/DDBJ whole genome shotgun (WGS) entry which is preliminary data.</text>
</comment>
<accession>A0A448WLD6</accession>
<name>A0A448WLD6_9PLAT</name>